<evidence type="ECO:0000313" key="1">
    <source>
        <dbReference type="EMBL" id="MEC6899862.1"/>
    </source>
</evidence>
<sequence>MKVLNRGSMGGINSFSNSIEQWDSWYRPPSIEKQNQPSPDYDLTAIAGMSKYRFGIDLPKSGAIVINFENNQIMSVDLIN</sequence>
<protein>
    <submittedName>
        <fullName evidence="1">Uncharacterized protein</fullName>
    </submittedName>
</protein>
<dbReference type="EMBL" id="JAYXUD010000013">
    <property type="protein sequence ID" value="MEC6899862.1"/>
    <property type="molecule type" value="Genomic_DNA"/>
</dbReference>
<keyword evidence="2" id="KW-1185">Reference proteome</keyword>
<name>A0ABU6LKL7_9GAMM</name>
<proteinExistence type="predicted"/>
<organism evidence="1 2">
    <name type="scientific">Photobacterium piscicola</name>
    <dbReference type="NCBI Taxonomy" id="1378299"/>
    <lineage>
        <taxon>Bacteria</taxon>
        <taxon>Pseudomonadati</taxon>
        <taxon>Pseudomonadota</taxon>
        <taxon>Gammaproteobacteria</taxon>
        <taxon>Vibrionales</taxon>
        <taxon>Vibrionaceae</taxon>
        <taxon>Photobacterium</taxon>
    </lineage>
</organism>
<evidence type="ECO:0000313" key="2">
    <source>
        <dbReference type="Proteomes" id="UP001339429"/>
    </source>
</evidence>
<comment type="caution">
    <text evidence="1">The sequence shown here is derived from an EMBL/GenBank/DDBJ whole genome shotgun (WGS) entry which is preliminary data.</text>
</comment>
<reference evidence="1 2" key="1">
    <citation type="submission" date="2024-01" db="EMBL/GenBank/DDBJ databases">
        <title>Active colonisers of the gastrointestinal tract of Atlantic salmon farmed in a warm water region.</title>
        <authorList>
            <person name="Bowman J.P."/>
        </authorList>
    </citation>
    <scope>NUCLEOTIDE SEQUENCE [LARGE SCALE GENOMIC DNA]</scope>
    <source>
        <strain evidence="1 2">S4MW1</strain>
    </source>
</reference>
<dbReference type="RefSeq" id="WP_327780046.1">
    <property type="nucleotide sequence ID" value="NZ_JAYXUD010000013.1"/>
</dbReference>
<accession>A0ABU6LKL7</accession>
<gene>
    <name evidence="1" type="ORF">VXS00_14525</name>
</gene>
<dbReference type="Proteomes" id="UP001339429">
    <property type="component" value="Unassembled WGS sequence"/>
</dbReference>